<keyword evidence="2" id="KW-1185">Reference proteome</keyword>
<protein>
    <submittedName>
        <fullName evidence="1">Uncharacterized protein</fullName>
    </submittedName>
</protein>
<gene>
    <name evidence="1" type="ORF">T11_11143</name>
</gene>
<dbReference type="AlphaFoldDB" id="A0A0V1I7L4"/>
<comment type="caution">
    <text evidence="1">The sequence shown here is derived from an EMBL/GenBank/DDBJ whole genome shotgun (WGS) entry which is preliminary data.</text>
</comment>
<sequence>MKPKRKAKKKCEAKEEEEEDKIPFGIEKFVFILQIFNVLDNRHHRTLKSETPNSLPAMSGWLADGRCQLSKTSSQLRRQWLVFNFVDRLLVDFSRRNPKFPTPPNARFTWSISVSKQTLVSKSNHSQQANCLCPTFPFAYDTLYISIPLNNLQIQLEDHIFVSPNQT</sequence>
<evidence type="ECO:0000313" key="2">
    <source>
        <dbReference type="Proteomes" id="UP000055024"/>
    </source>
</evidence>
<reference evidence="1 2" key="1">
    <citation type="submission" date="2015-01" db="EMBL/GenBank/DDBJ databases">
        <title>Evolution of Trichinella species and genotypes.</title>
        <authorList>
            <person name="Korhonen P.K."/>
            <person name="Edoardo P."/>
            <person name="Giuseppe L.R."/>
            <person name="Gasser R.B."/>
        </authorList>
    </citation>
    <scope>NUCLEOTIDE SEQUENCE [LARGE SCALE GENOMIC DNA]</scope>
    <source>
        <strain evidence="1">ISS1029</strain>
    </source>
</reference>
<proteinExistence type="predicted"/>
<evidence type="ECO:0000313" key="1">
    <source>
        <dbReference type="EMBL" id="KRZ17909.1"/>
    </source>
</evidence>
<accession>A0A0V1I7L4</accession>
<dbReference type="EMBL" id="JYDP01000005">
    <property type="protein sequence ID" value="KRZ17909.1"/>
    <property type="molecule type" value="Genomic_DNA"/>
</dbReference>
<name>A0A0V1I7L4_9BILA</name>
<dbReference type="Proteomes" id="UP000055024">
    <property type="component" value="Unassembled WGS sequence"/>
</dbReference>
<organism evidence="1 2">
    <name type="scientific">Trichinella zimbabwensis</name>
    <dbReference type="NCBI Taxonomy" id="268475"/>
    <lineage>
        <taxon>Eukaryota</taxon>
        <taxon>Metazoa</taxon>
        <taxon>Ecdysozoa</taxon>
        <taxon>Nematoda</taxon>
        <taxon>Enoplea</taxon>
        <taxon>Dorylaimia</taxon>
        <taxon>Trichinellida</taxon>
        <taxon>Trichinellidae</taxon>
        <taxon>Trichinella</taxon>
    </lineage>
</organism>